<evidence type="ECO:0000256" key="3">
    <source>
        <dbReference type="ARBA" id="ARBA00022603"/>
    </source>
</evidence>
<dbReference type="Pfam" id="PF02527">
    <property type="entry name" value="GidB"/>
    <property type="match status" value="1"/>
</dbReference>
<evidence type="ECO:0000313" key="7">
    <source>
        <dbReference type="EMBL" id="SFB04746.1"/>
    </source>
</evidence>
<proteinExistence type="inferred from homology"/>
<gene>
    <name evidence="6" type="primary">rsmG</name>
    <name evidence="7" type="ORF">SAMN05421688_2521</name>
</gene>
<evidence type="ECO:0000313" key="8">
    <source>
        <dbReference type="Proteomes" id="UP000198796"/>
    </source>
</evidence>
<dbReference type="EC" id="2.1.1.170" evidence="6"/>
<dbReference type="HAMAP" id="MF_00074">
    <property type="entry name" value="16SrRNA_methyltr_G"/>
    <property type="match status" value="1"/>
</dbReference>
<protein>
    <recommendedName>
        <fullName evidence="6">Ribosomal RNA small subunit methyltransferase G</fullName>
        <ecNumber evidence="6">2.1.1.170</ecNumber>
    </recommendedName>
    <alternativeName>
        <fullName evidence="6">16S rRNA 7-methylguanosine methyltransferase</fullName>
        <shortName evidence="6">16S rRNA m7G methyltransferase</shortName>
    </alternativeName>
</protein>
<feature type="binding site" evidence="6">
    <location>
        <position position="63"/>
    </location>
    <ligand>
        <name>S-adenosyl-L-methionine</name>
        <dbReference type="ChEBI" id="CHEBI:59789"/>
    </ligand>
</feature>
<dbReference type="SUPFAM" id="SSF53335">
    <property type="entry name" value="S-adenosyl-L-methionine-dependent methyltransferases"/>
    <property type="match status" value="1"/>
</dbReference>
<dbReference type="GO" id="GO:0070043">
    <property type="term" value="F:rRNA (guanine-N7-)-methyltransferase activity"/>
    <property type="evidence" value="ECO:0007669"/>
    <property type="project" value="UniProtKB-UniRule"/>
</dbReference>
<dbReference type="OrthoDB" id="9808773at2"/>
<dbReference type="PANTHER" id="PTHR31760">
    <property type="entry name" value="S-ADENOSYL-L-METHIONINE-DEPENDENT METHYLTRANSFERASES SUPERFAMILY PROTEIN"/>
    <property type="match status" value="1"/>
</dbReference>
<keyword evidence="2 6" id="KW-0698">rRNA processing</keyword>
<keyword evidence="4 6" id="KW-0808">Transferase</keyword>
<comment type="caution">
    <text evidence="6">Lacks conserved residue(s) required for the propagation of feature annotation.</text>
</comment>
<evidence type="ECO:0000256" key="4">
    <source>
        <dbReference type="ARBA" id="ARBA00022679"/>
    </source>
</evidence>
<dbReference type="Proteomes" id="UP000198796">
    <property type="component" value="Unassembled WGS sequence"/>
</dbReference>
<evidence type="ECO:0000256" key="5">
    <source>
        <dbReference type="ARBA" id="ARBA00022691"/>
    </source>
</evidence>
<dbReference type="PIRSF" id="PIRSF003078">
    <property type="entry name" value="GidB"/>
    <property type="match status" value="1"/>
</dbReference>
<dbReference type="STRING" id="871651.SAMN05421688_2521"/>
<sequence length="198" mass="22130">MSVELSVEEVADLRKFEELVLSWTARINLVSREQRTHLWDRHILDSVQLSRALVERCTWLDVGSGGGFPGIVLAVIAKHRSISVDFTLVDSDKRKCAFLTYASHSLSLNVHVRAERVEDLAMDSADKISARAFTSVGRIIALTGPHLRKDGELHLLCGENWKKEVELARKEYNFDLEATPSVTNPASSVLKISAIRHA</sequence>
<dbReference type="PANTHER" id="PTHR31760:SF0">
    <property type="entry name" value="S-ADENOSYL-L-METHIONINE-DEPENDENT METHYLTRANSFERASES SUPERFAMILY PROTEIN"/>
    <property type="match status" value="1"/>
</dbReference>
<dbReference type="InterPro" id="IPR003682">
    <property type="entry name" value="rRNA_ssu_MeTfrase_G"/>
</dbReference>
<dbReference type="EMBL" id="FOJU01000004">
    <property type="protein sequence ID" value="SFB04746.1"/>
    <property type="molecule type" value="Genomic_DNA"/>
</dbReference>
<dbReference type="RefSeq" id="WP_092065427.1">
    <property type="nucleotide sequence ID" value="NZ_FOJU01000004.1"/>
</dbReference>
<feature type="binding site" evidence="6">
    <location>
        <begin position="117"/>
        <end position="118"/>
    </location>
    <ligand>
        <name>S-adenosyl-L-methionine</name>
        <dbReference type="ChEBI" id="CHEBI:59789"/>
    </ligand>
</feature>
<keyword evidence="1 6" id="KW-0963">Cytoplasm</keyword>
<dbReference type="NCBIfam" id="TIGR00138">
    <property type="entry name" value="rsmG_gidB"/>
    <property type="match status" value="1"/>
</dbReference>
<dbReference type="InterPro" id="IPR029063">
    <property type="entry name" value="SAM-dependent_MTases_sf"/>
</dbReference>
<accession>A0A1I0XWC0</accession>
<reference evidence="7 8" key="1">
    <citation type="submission" date="2016-10" db="EMBL/GenBank/DDBJ databases">
        <authorList>
            <person name="de Groot N.N."/>
        </authorList>
    </citation>
    <scope>NUCLEOTIDE SEQUENCE [LARGE SCALE GENOMIC DNA]</scope>
    <source>
        <strain evidence="7 8">DSM 29316</strain>
    </source>
</reference>
<keyword evidence="8" id="KW-1185">Reference proteome</keyword>
<dbReference type="GO" id="GO:0005829">
    <property type="term" value="C:cytosol"/>
    <property type="evidence" value="ECO:0007669"/>
    <property type="project" value="TreeGrafter"/>
</dbReference>
<comment type="function">
    <text evidence="6">Specifically methylates the N7 position of guanine in position 527 of 16S rRNA.</text>
</comment>
<comment type="similarity">
    <text evidence="6">Belongs to the methyltransferase superfamily. RNA methyltransferase RsmG family.</text>
</comment>
<comment type="catalytic activity">
    <reaction evidence="6">
        <text>guanosine(527) in 16S rRNA + S-adenosyl-L-methionine = N(7)-methylguanosine(527) in 16S rRNA + S-adenosyl-L-homocysteine</text>
        <dbReference type="Rhea" id="RHEA:42732"/>
        <dbReference type="Rhea" id="RHEA-COMP:10209"/>
        <dbReference type="Rhea" id="RHEA-COMP:10210"/>
        <dbReference type="ChEBI" id="CHEBI:57856"/>
        <dbReference type="ChEBI" id="CHEBI:59789"/>
        <dbReference type="ChEBI" id="CHEBI:74269"/>
        <dbReference type="ChEBI" id="CHEBI:74480"/>
        <dbReference type="EC" id="2.1.1.170"/>
    </reaction>
</comment>
<dbReference type="Gene3D" id="3.40.50.150">
    <property type="entry name" value="Vaccinia Virus protein VP39"/>
    <property type="match status" value="1"/>
</dbReference>
<evidence type="ECO:0000256" key="2">
    <source>
        <dbReference type="ARBA" id="ARBA00022552"/>
    </source>
</evidence>
<dbReference type="AlphaFoldDB" id="A0A1I0XWC0"/>
<feature type="binding site" evidence="6">
    <location>
        <position position="68"/>
    </location>
    <ligand>
        <name>S-adenosyl-L-methionine</name>
        <dbReference type="ChEBI" id="CHEBI:59789"/>
    </ligand>
</feature>
<keyword evidence="3 6" id="KW-0489">Methyltransferase</keyword>
<evidence type="ECO:0000256" key="1">
    <source>
        <dbReference type="ARBA" id="ARBA00022490"/>
    </source>
</evidence>
<feature type="binding site" evidence="6">
    <location>
        <position position="131"/>
    </location>
    <ligand>
        <name>S-adenosyl-L-methionine</name>
        <dbReference type="ChEBI" id="CHEBI:59789"/>
    </ligand>
</feature>
<name>A0A1I0XWC0_9RHOB</name>
<organism evidence="7 8">
    <name type="scientific">Poseidonocella pacifica</name>
    <dbReference type="NCBI Taxonomy" id="871651"/>
    <lineage>
        <taxon>Bacteria</taxon>
        <taxon>Pseudomonadati</taxon>
        <taxon>Pseudomonadota</taxon>
        <taxon>Alphaproteobacteria</taxon>
        <taxon>Rhodobacterales</taxon>
        <taxon>Roseobacteraceae</taxon>
        <taxon>Poseidonocella</taxon>
    </lineage>
</organism>
<keyword evidence="5 6" id="KW-0949">S-adenosyl-L-methionine</keyword>
<evidence type="ECO:0000256" key="6">
    <source>
        <dbReference type="HAMAP-Rule" id="MF_00074"/>
    </source>
</evidence>
<comment type="subcellular location">
    <subcellularLocation>
        <location evidence="6">Cytoplasm</location>
    </subcellularLocation>
</comment>